<comment type="caution">
    <text evidence="2">The sequence shown here is derived from an EMBL/GenBank/DDBJ whole genome shotgun (WGS) entry which is preliminary data.</text>
</comment>
<dbReference type="EMBL" id="JAWDGP010000782">
    <property type="protein sequence ID" value="KAK3797292.1"/>
    <property type="molecule type" value="Genomic_DNA"/>
</dbReference>
<dbReference type="Proteomes" id="UP001283361">
    <property type="component" value="Unassembled WGS sequence"/>
</dbReference>
<evidence type="ECO:0000313" key="2">
    <source>
        <dbReference type="EMBL" id="KAK3797292.1"/>
    </source>
</evidence>
<gene>
    <name evidence="2" type="ORF">RRG08_052217</name>
</gene>
<organism evidence="2 3">
    <name type="scientific">Elysia crispata</name>
    <name type="common">lettuce slug</name>
    <dbReference type="NCBI Taxonomy" id="231223"/>
    <lineage>
        <taxon>Eukaryota</taxon>
        <taxon>Metazoa</taxon>
        <taxon>Spiralia</taxon>
        <taxon>Lophotrochozoa</taxon>
        <taxon>Mollusca</taxon>
        <taxon>Gastropoda</taxon>
        <taxon>Heterobranchia</taxon>
        <taxon>Euthyneura</taxon>
        <taxon>Panpulmonata</taxon>
        <taxon>Sacoglossa</taxon>
        <taxon>Placobranchoidea</taxon>
        <taxon>Plakobranchidae</taxon>
        <taxon>Elysia</taxon>
    </lineage>
</organism>
<sequence length="87" mass="9806">MPRRRYPTGILPKISLSRTGHEDDHKTSHTVTGGQDKTLKPLNRVTGSNWVPSRTPLSYGHSVMDYTLAFRLIGINTAQEPLHRVQN</sequence>
<reference evidence="2" key="1">
    <citation type="journal article" date="2023" name="G3 (Bethesda)">
        <title>A reference genome for the long-term kleptoplast-retaining sea slug Elysia crispata morphotype clarki.</title>
        <authorList>
            <person name="Eastman K.E."/>
            <person name="Pendleton A.L."/>
            <person name="Shaikh M.A."/>
            <person name="Suttiyut T."/>
            <person name="Ogas R."/>
            <person name="Tomko P."/>
            <person name="Gavelis G."/>
            <person name="Widhalm J.R."/>
            <person name="Wisecaver J.H."/>
        </authorList>
    </citation>
    <scope>NUCLEOTIDE SEQUENCE</scope>
    <source>
        <strain evidence="2">ECLA1</strain>
    </source>
</reference>
<protein>
    <submittedName>
        <fullName evidence="2">Uncharacterized protein</fullName>
    </submittedName>
</protein>
<feature type="region of interest" description="Disordered" evidence="1">
    <location>
        <begin position="1"/>
        <end position="47"/>
    </location>
</feature>
<proteinExistence type="predicted"/>
<accession>A0AAE1B2E4</accession>
<dbReference type="AlphaFoldDB" id="A0AAE1B2E4"/>
<keyword evidence="3" id="KW-1185">Reference proteome</keyword>
<evidence type="ECO:0000313" key="3">
    <source>
        <dbReference type="Proteomes" id="UP001283361"/>
    </source>
</evidence>
<name>A0AAE1B2E4_9GAST</name>
<evidence type="ECO:0000256" key="1">
    <source>
        <dbReference type="SAM" id="MobiDB-lite"/>
    </source>
</evidence>